<dbReference type="EMBL" id="JAGFMF010012266">
    <property type="protein sequence ID" value="KAG8505381.1"/>
    <property type="molecule type" value="Genomic_DNA"/>
</dbReference>
<dbReference type="AlphaFoldDB" id="A0A8J5ZQV5"/>
<dbReference type="Proteomes" id="UP000700334">
    <property type="component" value="Unassembled WGS sequence"/>
</dbReference>
<comment type="caution">
    <text evidence="1">The sequence shown here is derived from an EMBL/GenBank/DDBJ whole genome shotgun (WGS) entry which is preliminary data.</text>
</comment>
<accession>A0A8J5ZQV5</accession>
<protein>
    <submittedName>
        <fullName evidence="1">Uncharacterized protein</fullName>
    </submittedName>
</protein>
<gene>
    <name evidence="1" type="ORF">J0S82_001185</name>
</gene>
<sequence>MFSVQSLRSPANEEGGCPQVPVAGILLGGTTLTSRRNSTSHGRCWPGKFCACVVPSPVNTHGSSYLSSNTCPEEIEKSRLLLRRL</sequence>
<proteinExistence type="predicted"/>
<evidence type="ECO:0000313" key="1">
    <source>
        <dbReference type="EMBL" id="KAG8505381.1"/>
    </source>
</evidence>
<keyword evidence="2" id="KW-1185">Reference proteome</keyword>
<reference evidence="1" key="1">
    <citation type="journal article" date="2021" name="Evol. Appl.">
        <title>The genome of the Pyrenean desman and the effects of bottlenecks and inbreeding on the genomic landscape of an endangered species.</title>
        <authorList>
            <person name="Escoda L."/>
            <person name="Castresana J."/>
        </authorList>
    </citation>
    <scope>NUCLEOTIDE SEQUENCE</scope>
    <source>
        <strain evidence="1">IBE-C5619</strain>
    </source>
</reference>
<evidence type="ECO:0000313" key="2">
    <source>
        <dbReference type="Proteomes" id="UP000700334"/>
    </source>
</evidence>
<name>A0A8J5ZQV5_GALPY</name>
<organism evidence="1 2">
    <name type="scientific">Galemys pyrenaicus</name>
    <name type="common">Iberian desman</name>
    <name type="synonym">Pyrenean desman</name>
    <dbReference type="NCBI Taxonomy" id="202257"/>
    <lineage>
        <taxon>Eukaryota</taxon>
        <taxon>Metazoa</taxon>
        <taxon>Chordata</taxon>
        <taxon>Craniata</taxon>
        <taxon>Vertebrata</taxon>
        <taxon>Euteleostomi</taxon>
        <taxon>Mammalia</taxon>
        <taxon>Eutheria</taxon>
        <taxon>Laurasiatheria</taxon>
        <taxon>Eulipotyphla</taxon>
        <taxon>Talpidae</taxon>
        <taxon>Galemys</taxon>
    </lineage>
</organism>